<keyword evidence="2" id="KW-0560">Oxidoreductase</keyword>
<dbReference type="Gene3D" id="3.30.360.10">
    <property type="entry name" value="Dihydrodipicolinate Reductase, domain 2"/>
    <property type="match status" value="1"/>
</dbReference>
<dbReference type="Gene3D" id="3.40.50.720">
    <property type="entry name" value="NAD(P)-binding Rossmann-like Domain"/>
    <property type="match status" value="1"/>
</dbReference>
<comment type="similarity">
    <text evidence="1">Belongs to the Gfo/Idh/MocA family.</text>
</comment>
<dbReference type="EMBL" id="CP045871">
    <property type="protein sequence ID" value="QGG81020.1"/>
    <property type="molecule type" value="Genomic_DNA"/>
</dbReference>
<protein>
    <recommendedName>
        <fullName evidence="7">Gfo/Idh/MocA-like oxidoreductase N-terminal domain-containing protein</fullName>
    </recommendedName>
</protein>
<dbReference type="SUPFAM" id="SSF55347">
    <property type="entry name" value="Glyceraldehyde-3-phosphate dehydrogenase-like, C-terminal domain"/>
    <property type="match status" value="1"/>
</dbReference>
<dbReference type="GO" id="GO:0016491">
    <property type="term" value="F:oxidoreductase activity"/>
    <property type="evidence" value="ECO:0007669"/>
    <property type="project" value="UniProtKB-KW"/>
</dbReference>
<gene>
    <name evidence="5" type="ORF">GH975_10760</name>
</gene>
<evidence type="ECO:0008006" key="7">
    <source>
        <dbReference type="Google" id="ProtNLM"/>
    </source>
</evidence>
<feature type="domain" description="Gfo/Idh/MocA-like oxidoreductase N-terminal" evidence="3">
    <location>
        <begin position="1"/>
        <end position="113"/>
    </location>
</feature>
<dbReference type="SUPFAM" id="SSF51735">
    <property type="entry name" value="NAD(P)-binding Rossmann-fold domains"/>
    <property type="match status" value="1"/>
</dbReference>
<sequence>MRFGVLGYGKLVREQVAQAFEDAGHPIVAVGSLSGTRPDGFAGNLHRTYTGCIDDPAVEALYIATPNLLHVPLCIEAMGAGKPVLCEKPIAMNADQRDQLIQTQAKTGGHVHEAFMLEHHPQWSQIETLALGDQRVLTTSFTYGPRRGDDVRSKANLGGGVWLDIGCYGLYACYRFGGRRLIDIDGRCEVDNGVTTRVVVRLQFAEGLEALVTVSSQHFRQQSLNLVTDSGRLTMPRPFNPEGPAINTWETDAGTETLTSHGNHYAAMIEHFVAHAGEPGIAFDERTRLIGTWSDQITAHLGF</sequence>
<dbReference type="RefSeq" id="WP_153714523.1">
    <property type="nucleotide sequence ID" value="NZ_CP045871.1"/>
</dbReference>
<dbReference type="AlphaFoldDB" id="A0A5Q2QGQ8"/>
<dbReference type="InterPro" id="IPR050984">
    <property type="entry name" value="Gfo/Idh/MocA_domain"/>
</dbReference>
<evidence type="ECO:0000256" key="1">
    <source>
        <dbReference type="ARBA" id="ARBA00010928"/>
    </source>
</evidence>
<dbReference type="GO" id="GO:0000166">
    <property type="term" value="F:nucleotide binding"/>
    <property type="evidence" value="ECO:0007669"/>
    <property type="project" value="InterPro"/>
</dbReference>
<evidence type="ECO:0000259" key="3">
    <source>
        <dbReference type="Pfam" id="PF01408"/>
    </source>
</evidence>
<evidence type="ECO:0000313" key="5">
    <source>
        <dbReference type="EMBL" id="QGG81020.1"/>
    </source>
</evidence>
<dbReference type="Proteomes" id="UP000388235">
    <property type="component" value="Chromosome"/>
</dbReference>
<name>A0A5Q2QGQ8_9GAMM</name>
<organism evidence="5 6">
    <name type="scientific">Litorivicinus lipolyticus</name>
    <dbReference type="NCBI Taxonomy" id="418701"/>
    <lineage>
        <taxon>Bacteria</taxon>
        <taxon>Pseudomonadati</taxon>
        <taxon>Pseudomonadota</taxon>
        <taxon>Gammaproteobacteria</taxon>
        <taxon>Oceanospirillales</taxon>
        <taxon>Litorivicinaceae</taxon>
        <taxon>Litorivicinus</taxon>
    </lineage>
</organism>
<accession>A0A5Q2QGQ8</accession>
<dbReference type="KEGG" id="llp:GH975_10760"/>
<dbReference type="Pfam" id="PF01408">
    <property type="entry name" value="GFO_IDH_MocA"/>
    <property type="match status" value="1"/>
</dbReference>
<dbReference type="PANTHER" id="PTHR22604">
    <property type="entry name" value="OXIDOREDUCTASES"/>
    <property type="match status" value="1"/>
</dbReference>
<dbReference type="InterPro" id="IPR036291">
    <property type="entry name" value="NAD(P)-bd_dom_sf"/>
</dbReference>
<dbReference type="InterPro" id="IPR055170">
    <property type="entry name" value="GFO_IDH_MocA-like_dom"/>
</dbReference>
<dbReference type="PANTHER" id="PTHR22604:SF105">
    <property type="entry name" value="TRANS-1,2-DIHYDROBENZENE-1,2-DIOL DEHYDROGENASE"/>
    <property type="match status" value="1"/>
</dbReference>
<dbReference type="Pfam" id="PF22725">
    <property type="entry name" value="GFO_IDH_MocA_C3"/>
    <property type="match status" value="1"/>
</dbReference>
<proteinExistence type="inferred from homology"/>
<dbReference type="OrthoDB" id="9774191at2"/>
<feature type="domain" description="GFO/IDH/MocA-like oxidoreductase" evidence="4">
    <location>
        <begin position="127"/>
        <end position="233"/>
    </location>
</feature>
<keyword evidence="6" id="KW-1185">Reference proteome</keyword>
<reference evidence="5 6" key="1">
    <citation type="submission" date="2019-11" db="EMBL/GenBank/DDBJ databases">
        <authorList>
            <person name="Khan S.A."/>
            <person name="Jeon C.O."/>
            <person name="Chun B.H."/>
        </authorList>
    </citation>
    <scope>NUCLEOTIDE SEQUENCE [LARGE SCALE GENOMIC DNA]</scope>
    <source>
        <strain evidence="5 6">IMCC 1097</strain>
    </source>
</reference>
<evidence type="ECO:0000313" key="6">
    <source>
        <dbReference type="Proteomes" id="UP000388235"/>
    </source>
</evidence>
<dbReference type="InterPro" id="IPR000683">
    <property type="entry name" value="Gfo/Idh/MocA-like_OxRdtase_N"/>
</dbReference>
<evidence type="ECO:0000256" key="2">
    <source>
        <dbReference type="ARBA" id="ARBA00023002"/>
    </source>
</evidence>
<evidence type="ECO:0000259" key="4">
    <source>
        <dbReference type="Pfam" id="PF22725"/>
    </source>
</evidence>